<keyword evidence="3" id="KW-1185">Reference proteome</keyword>
<evidence type="ECO:0000313" key="2">
    <source>
        <dbReference type="EMBL" id="SFB26036.1"/>
    </source>
</evidence>
<dbReference type="Proteomes" id="UP000198619">
    <property type="component" value="Unassembled WGS sequence"/>
</dbReference>
<reference evidence="2 3" key="1">
    <citation type="submission" date="2016-10" db="EMBL/GenBank/DDBJ databases">
        <authorList>
            <person name="de Groot N.N."/>
        </authorList>
    </citation>
    <scope>NUCLEOTIDE SEQUENCE [LARGE SCALE GENOMIC DNA]</scope>
    <source>
        <strain evidence="2 3">DSM 12271</strain>
    </source>
</reference>
<evidence type="ECO:0000313" key="3">
    <source>
        <dbReference type="Proteomes" id="UP000198619"/>
    </source>
</evidence>
<dbReference type="OrthoDB" id="2680433at2"/>
<dbReference type="Pfam" id="PF10960">
    <property type="entry name" value="Holin_BhlA"/>
    <property type="match status" value="1"/>
</dbReference>
<gene>
    <name evidence="2" type="ORF">SAMN04488528_102236</name>
</gene>
<keyword evidence="1" id="KW-0472">Membrane</keyword>
<accession>A0A1I0ZLR6</accession>
<name>A0A1I0ZLR6_9CLOT</name>
<sequence>MRDEILRMVSTEGVWALLSFLLIYYILQMQGRRDCKQEEREEQYRSLLLELTDKFEKLHLDITEIKNKMNF</sequence>
<keyword evidence="1" id="KW-0812">Transmembrane</keyword>
<dbReference type="InterPro" id="IPR024405">
    <property type="entry name" value="Phage_BhlA/UviB"/>
</dbReference>
<organism evidence="2 3">
    <name type="scientific">Clostridium frigidicarnis</name>
    <dbReference type="NCBI Taxonomy" id="84698"/>
    <lineage>
        <taxon>Bacteria</taxon>
        <taxon>Bacillati</taxon>
        <taxon>Bacillota</taxon>
        <taxon>Clostridia</taxon>
        <taxon>Eubacteriales</taxon>
        <taxon>Clostridiaceae</taxon>
        <taxon>Clostridium</taxon>
    </lineage>
</organism>
<dbReference type="RefSeq" id="WP_090042064.1">
    <property type="nucleotide sequence ID" value="NZ_FOKI01000022.1"/>
</dbReference>
<keyword evidence="1" id="KW-1133">Transmembrane helix</keyword>
<evidence type="ECO:0000256" key="1">
    <source>
        <dbReference type="SAM" id="Phobius"/>
    </source>
</evidence>
<dbReference type="EMBL" id="FOKI01000022">
    <property type="protein sequence ID" value="SFB26036.1"/>
    <property type="molecule type" value="Genomic_DNA"/>
</dbReference>
<proteinExistence type="predicted"/>
<dbReference type="AlphaFoldDB" id="A0A1I0ZLR6"/>
<protein>
    <submittedName>
        <fullName evidence="2">BhlA holin family protein</fullName>
    </submittedName>
</protein>
<feature type="transmembrane region" description="Helical" evidence="1">
    <location>
        <begin position="6"/>
        <end position="27"/>
    </location>
</feature>